<organism evidence="2 3">
    <name type="scientific">Aerophobetes bacterium</name>
    <dbReference type="NCBI Taxonomy" id="2030807"/>
    <lineage>
        <taxon>Bacteria</taxon>
        <taxon>Candidatus Aerophobota</taxon>
    </lineage>
</organism>
<dbReference type="PANTHER" id="PTHR12110">
    <property type="entry name" value="HYDROXYPYRUVATE ISOMERASE"/>
    <property type="match status" value="1"/>
</dbReference>
<reference evidence="2 3" key="1">
    <citation type="submission" date="2018-06" db="EMBL/GenBank/DDBJ databases">
        <title>Extensive metabolic versatility and redundancy in microbially diverse, dynamic hydrothermal sediments.</title>
        <authorList>
            <person name="Dombrowski N."/>
            <person name="Teske A."/>
            <person name="Baker B.J."/>
        </authorList>
    </citation>
    <scope>NUCLEOTIDE SEQUENCE [LARGE SCALE GENOMIC DNA]</scope>
    <source>
        <strain evidence="2">B19_G9</strain>
    </source>
</reference>
<dbReference type="InterPro" id="IPR036237">
    <property type="entry name" value="Xyl_isomerase-like_sf"/>
</dbReference>
<dbReference type="Pfam" id="PF01261">
    <property type="entry name" value="AP_endonuc_2"/>
    <property type="match status" value="1"/>
</dbReference>
<evidence type="ECO:0000259" key="1">
    <source>
        <dbReference type="Pfam" id="PF01261"/>
    </source>
</evidence>
<dbReference type="EMBL" id="QMQB01000273">
    <property type="protein sequence ID" value="RLE11156.1"/>
    <property type="molecule type" value="Genomic_DNA"/>
</dbReference>
<evidence type="ECO:0000313" key="3">
    <source>
        <dbReference type="Proteomes" id="UP000267654"/>
    </source>
</evidence>
<dbReference type="SUPFAM" id="SSF51658">
    <property type="entry name" value="Xylose isomerase-like"/>
    <property type="match status" value="1"/>
</dbReference>
<dbReference type="Proteomes" id="UP000267654">
    <property type="component" value="Unassembled WGS sequence"/>
</dbReference>
<name>A0A662DAT3_UNCAE</name>
<feature type="domain" description="Xylose isomerase-like TIM barrel" evidence="1">
    <location>
        <begin position="29"/>
        <end position="290"/>
    </location>
</feature>
<dbReference type="PANTHER" id="PTHR12110:SF53">
    <property type="entry name" value="BLR5974 PROTEIN"/>
    <property type="match status" value="1"/>
</dbReference>
<proteinExistence type="predicted"/>
<dbReference type="InterPro" id="IPR013022">
    <property type="entry name" value="Xyl_isomerase-like_TIM-brl"/>
</dbReference>
<sequence length="306" mass="35645">MAVNLGINLSFVGTRFTEPEEWTRIVAKEFRVKYVQFFSDLMDPIICPPDVREKTCKRIRQLCNNYGLIIHSNFSGTIPHCLNLLLHPDKKMREVAVKWFENGIEDTVRMGSKGYGSFLGALTRKSLFDQNKMRSLIDETLKNWKHISTVAKEKGLEFLLFEPMSSEREIPSTIEQTKWWYQKLNEVSELPVHLLVDVGHGNVNSGNKKDADPYAWLEELKDKILVVHLQQTDRSSSKHWPFIPAYNERGIIDPQRIMSILSKNKKKEVFLFLEVMYPPFEPADKLIVEHIKTSITYLKEIIDNYQ</sequence>
<protein>
    <recommendedName>
        <fullName evidence="1">Xylose isomerase-like TIM barrel domain-containing protein</fullName>
    </recommendedName>
</protein>
<dbReference type="Gene3D" id="3.20.20.150">
    <property type="entry name" value="Divalent-metal-dependent TIM barrel enzymes"/>
    <property type="match status" value="1"/>
</dbReference>
<gene>
    <name evidence="2" type="ORF">DRI96_06680</name>
</gene>
<evidence type="ECO:0000313" key="2">
    <source>
        <dbReference type="EMBL" id="RLE11156.1"/>
    </source>
</evidence>
<accession>A0A662DAT3</accession>
<dbReference type="AlphaFoldDB" id="A0A662DAT3"/>
<comment type="caution">
    <text evidence="2">The sequence shown here is derived from an EMBL/GenBank/DDBJ whole genome shotgun (WGS) entry which is preliminary data.</text>
</comment>
<dbReference type="InterPro" id="IPR050312">
    <property type="entry name" value="IolE/XylAMocC-like"/>
</dbReference>